<dbReference type="GO" id="GO:0006796">
    <property type="term" value="P:phosphate-containing compound metabolic process"/>
    <property type="evidence" value="ECO:0007669"/>
    <property type="project" value="InterPro"/>
</dbReference>
<dbReference type="InterPro" id="IPR036649">
    <property type="entry name" value="Pyrophosphatase_sf"/>
</dbReference>
<evidence type="ECO:0000256" key="4">
    <source>
        <dbReference type="ARBA" id="ARBA00022801"/>
    </source>
</evidence>
<dbReference type="AlphaFoldDB" id="A0A0G1XWQ2"/>
<proteinExistence type="predicted"/>
<evidence type="ECO:0000256" key="3">
    <source>
        <dbReference type="ARBA" id="ARBA00022723"/>
    </source>
</evidence>
<dbReference type="GO" id="GO:0004427">
    <property type="term" value="F:inorganic diphosphate phosphatase activity"/>
    <property type="evidence" value="ECO:0007669"/>
    <property type="project" value="UniProtKB-EC"/>
</dbReference>
<keyword evidence="3" id="KW-0479">Metal-binding</keyword>
<dbReference type="Gene3D" id="3.90.80.10">
    <property type="entry name" value="Inorganic pyrophosphatase"/>
    <property type="match status" value="1"/>
</dbReference>
<evidence type="ECO:0000256" key="5">
    <source>
        <dbReference type="ARBA" id="ARBA00022842"/>
    </source>
</evidence>
<dbReference type="Proteomes" id="UP000033865">
    <property type="component" value="Unassembled WGS sequence"/>
</dbReference>
<reference evidence="6 7" key="1">
    <citation type="journal article" date="2015" name="Nature">
        <title>rRNA introns, odd ribosomes, and small enigmatic genomes across a large radiation of phyla.</title>
        <authorList>
            <person name="Brown C.T."/>
            <person name="Hug L.A."/>
            <person name="Thomas B.C."/>
            <person name="Sharon I."/>
            <person name="Castelle C.J."/>
            <person name="Singh A."/>
            <person name="Wilkins M.J."/>
            <person name="Williams K.H."/>
            <person name="Banfield J.F."/>
        </authorList>
    </citation>
    <scope>NUCLEOTIDE SEQUENCE [LARGE SCALE GENOMIC DNA]</scope>
</reference>
<keyword evidence="4" id="KW-0378">Hydrolase</keyword>
<dbReference type="GO" id="GO:0000287">
    <property type="term" value="F:magnesium ion binding"/>
    <property type="evidence" value="ECO:0007669"/>
    <property type="project" value="InterPro"/>
</dbReference>
<dbReference type="GO" id="GO:0005737">
    <property type="term" value="C:cytoplasm"/>
    <property type="evidence" value="ECO:0007669"/>
    <property type="project" value="InterPro"/>
</dbReference>
<evidence type="ECO:0000256" key="1">
    <source>
        <dbReference type="ARBA" id="ARBA00001946"/>
    </source>
</evidence>
<comment type="caution">
    <text evidence="6">The sequence shown here is derived from an EMBL/GenBank/DDBJ whole genome shotgun (WGS) entry which is preliminary data.</text>
</comment>
<evidence type="ECO:0000313" key="7">
    <source>
        <dbReference type="Proteomes" id="UP000033865"/>
    </source>
</evidence>
<gene>
    <name evidence="6" type="ORF">UY82_C0039G0011</name>
</gene>
<sequence>MFMKVFIENEAGSNQKNLYNEKTLEYRQTVTVSRRYPYPYGFIMETTSGDGDNVDVFVLTDQPLKSGQMIECEPVGLMEQMEKSWDESQGEREEVDHNVLAVLSGDHQSRNLSRRDNISL</sequence>
<dbReference type="Pfam" id="PF00719">
    <property type="entry name" value="Pyrophosphatase"/>
    <property type="match status" value="1"/>
</dbReference>
<dbReference type="EMBL" id="LCRN01000039">
    <property type="protein sequence ID" value="KKW35411.1"/>
    <property type="molecule type" value="Genomic_DNA"/>
</dbReference>
<accession>A0A0G1XWQ2</accession>
<organism evidence="6 7">
    <name type="scientific">Candidatus Uhrbacteria bacterium GW2011_GWC2_53_7</name>
    <dbReference type="NCBI Taxonomy" id="1618986"/>
    <lineage>
        <taxon>Bacteria</taxon>
        <taxon>Candidatus Uhriibacteriota</taxon>
    </lineage>
</organism>
<comment type="cofactor">
    <cofactor evidence="1">
        <name>Mg(2+)</name>
        <dbReference type="ChEBI" id="CHEBI:18420"/>
    </cofactor>
</comment>
<name>A0A0G1XWQ2_9BACT</name>
<evidence type="ECO:0000313" key="6">
    <source>
        <dbReference type="EMBL" id="KKW35411.1"/>
    </source>
</evidence>
<dbReference type="InterPro" id="IPR008162">
    <property type="entry name" value="Pyrophosphatase"/>
</dbReference>
<dbReference type="EC" id="3.6.1.1" evidence="2"/>
<evidence type="ECO:0000256" key="2">
    <source>
        <dbReference type="ARBA" id="ARBA00012146"/>
    </source>
</evidence>
<protein>
    <recommendedName>
        <fullName evidence="2">inorganic diphosphatase</fullName>
        <ecNumber evidence="2">3.6.1.1</ecNumber>
    </recommendedName>
</protein>
<dbReference type="SUPFAM" id="SSF50324">
    <property type="entry name" value="Inorganic pyrophosphatase"/>
    <property type="match status" value="1"/>
</dbReference>
<keyword evidence="5" id="KW-0460">Magnesium</keyword>